<evidence type="ECO:0000256" key="2">
    <source>
        <dbReference type="ARBA" id="ARBA00022685"/>
    </source>
</evidence>
<evidence type="ECO:0000313" key="5">
    <source>
        <dbReference type="RefSeq" id="XP_002133381.3"/>
    </source>
</evidence>
<accession>A0A6I8UYJ3</accession>
<dbReference type="GO" id="GO:0005576">
    <property type="term" value="C:extracellular region"/>
    <property type="evidence" value="ECO:0007669"/>
    <property type="project" value="UniProtKB-ARBA"/>
</dbReference>
<dbReference type="Proteomes" id="UP000001819">
    <property type="component" value="Chromosome X"/>
</dbReference>
<dbReference type="SUPFAM" id="SSF56994">
    <property type="entry name" value="Insulin-like"/>
    <property type="match status" value="1"/>
</dbReference>
<organism evidence="4 5">
    <name type="scientific">Drosophila pseudoobscura pseudoobscura</name>
    <name type="common">Fruit fly</name>
    <dbReference type="NCBI Taxonomy" id="46245"/>
    <lineage>
        <taxon>Eukaryota</taxon>
        <taxon>Metazoa</taxon>
        <taxon>Ecdysozoa</taxon>
        <taxon>Arthropoda</taxon>
        <taxon>Hexapoda</taxon>
        <taxon>Insecta</taxon>
        <taxon>Pterygota</taxon>
        <taxon>Neoptera</taxon>
        <taxon>Endopterygota</taxon>
        <taxon>Diptera</taxon>
        <taxon>Brachycera</taxon>
        <taxon>Muscomorpha</taxon>
        <taxon>Ephydroidea</taxon>
        <taxon>Drosophilidae</taxon>
        <taxon>Drosophila</taxon>
        <taxon>Sophophora</taxon>
    </lineage>
</organism>
<dbReference type="FunCoup" id="A0A6I8UYJ3">
    <property type="interactions" value="181"/>
</dbReference>
<dbReference type="AlphaFoldDB" id="A0A6I8UYJ3"/>
<name>A0A6I8UYJ3_DROPS</name>
<evidence type="ECO:0000313" key="4">
    <source>
        <dbReference type="Proteomes" id="UP000001819"/>
    </source>
</evidence>
<dbReference type="RefSeq" id="XP_002133381.3">
    <property type="nucleotide sequence ID" value="XM_002133345.3"/>
</dbReference>
<keyword evidence="4" id="KW-1185">Reference proteome</keyword>
<comment type="similarity">
    <text evidence="1">Belongs to the insulin family.</text>
</comment>
<dbReference type="InParanoid" id="A0A6I8UYJ3"/>
<dbReference type="InterPro" id="IPR036438">
    <property type="entry name" value="Insulin-like_sf"/>
</dbReference>
<dbReference type="KEGG" id="dpo:6901843"/>
<reference evidence="5" key="1">
    <citation type="submission" date="2025-08" db="UniProtKB">
        <authorList>
            <consortium name="RefSeq"/>
        </authorList>
    </citation>
    <scope>IDENTIFICATION</scope>
    <source>
        <strain evidence="5">MV-25-SWS-2005</strain>
        <tissue evidence="5">Whole body</tissue>
    </source>
</reference>
<keyword evidence="2" id="KW-0165">Cleavage on pair of basic residues</keyword>
<protein>
    <submittedName>
        <fullName evidence="5">Probable insulin-like peptide 6</fullName>
    </submittedName>
</protein>
<evidence type="ECO:0000256" key="3">
    <source>
        <dbReference type="ARBA" id="ARBA00022729"/>
    </source>
</evidence>
<dbReference type="InterPro" id="IPR022353">
    <property type="entry name" value="Insulin_CS"/>
</dbReference>
<dbReference type="PROSITE" id="PS00262">
    <property type="entry name" value="INSULIN"/>
    <property type="match status" value="1"/>
</dbReference>
<keyword evidence="3" id="KW-0732">Signal</keyword>
<dbReference type="Gene3D" id="1.10.100.10">
    <property type="entry name" value="Insulin-like"/>
    <property type="match status" value="1"/>
</dbReference>
<gene>
    <name evidence="5" type="primary">Ilp6</name>
</gene>
<proteinExistence type="inferred from homology"/>
<sequence>MSYVYPQHIHISAYITTQSKAQTTRIYSFYARNTQHANMILAVPTSKVIVVLAAVMLGLTLSGSPLTEASPVTTDDGGVRTRCADILAESIQLICRNRTRSLADAYPNSFGRRNKRLSPDEIFYRPLQNGPTHDCCSRPCNYTELKQYCAPPESEN</sequence>
<evidence type="ECO:0000256" key="1">
    <source>
        <dbReference type="ARBA" id="ARBA00009034"/>
    </source>
</evidence>